<dbReference type="SUPFAM" id="SSF50978">
    <property type="entry name" value="WD40 repeat-like"/>
    <property type="match status" value="1"/>
</dbReference>
<evidence type="ECO:0000256" key="2">
    <source>
        <dbReference type="ARBA" id="ARBA00022737"/>
    </source>
</evidence>
<feature type="repeat" description="WD" evidence="3">
    <location>
        <begin position="693"/>
        <end position="723"/>
    </location>
</feature>
<evidence type="ECO:0000313" key="4">
    <source>
        <dbReference type="EMBL" id="KMZ62122.1"/>
    </source>
</evidence>
<feature type="repeat" description="WD" evidence="3">
    <location>
        <begin position="547"/>
        <end position="589"/>
    </location>
</feature>
<dbReference type="STRING" id="29655.A0A0K9P1N2"/>
<dbReference type="InterPro" id="IPR040324">
    <property type="entry name" value="WDR44/Dgr2"/>
</dbReference>
<dbReference type="Gene3D" id="2.130.10.10">
    <property type="entry name" value="YVTN repeat-like/Quinoprotein amine dehydrogenase"/>
    <property type="match status" value="1"/>
</dbReference>
<keyword evidence="1 3" id="KW-0853">WD repeat</keyword>
<keyword evidence="5" id="KW-1185">Reference proteome</keyword>
<dbReference type="OMA" id="KINGHKG"/>
<protein>
    <recommendedName>
        <fullName evidence="6">WD-repeat protein</fullName>
    </recommendedName>
</protein>
<proteinExistence type="predicted"/>
<dbReference type="InterPro" id="IPR036322">
    <property type="entry name" value="WD40_repeat_dom_sf"/>
</dbReference>
<dbReference type="PROSITE" id="PS50294">
    <property type="entry name" value="WD_REPEATS_REGION"/>
    <property type="match status" value="3"/>
</dbReference>
<sequence>MDPIRDVFHRFLLQISNHACTLTPQRNGRRGLGIWIGPVRLNIAVAARRREEQTALKRCNYYSGRGSKDQRSGKRSDIDTEPAKLNSERSLVFLCWRTEETWFSSFRRVRSAFCQSDSAGTNWDEIPVPVLVVACGFSCNSSLLSLFLVYLSESGGFCILVQFYRVEIDASLMFLGTIQSPCKAGEDIFFDTMDSAQISSDFSLEEASVSEFRNWLQVNAIWTDELRSISERRKRFMKKMGLNELDSGLHLILDNPEIREENCRSLDLERMTKNSGAELDSLSPSDDGCEWNSDRTIRDLDSGKKFLVHEFGQDGLPSFLKEAGSDRLMTLKEFEKYLGISFSVQMFVHGENNIVSNANGEEDSVLEKIEPKSSSWWKLFAIKSAKMSTNVPRTVRMRVQYNWKRCVEFTAVYQGQEIQGHEGSINAMKFSPDGRYLATGGEDKIVRIWSVDEVNASCNSLFFGSSTFWLDKPKVCKIKDEKKCSHSAPVVIPKRIFKLGNKPVQELHGHTNDILDISWSKYNCLLTASKDKTARIWQVGCGDCMQIFQHNDYVTCIQFDPVDNGYFITGSIDGKIRKWGVSERRVIEWTDVRDIVTAVSYRPNGQGFVVGTITGSCHFYTSSGNNLQLGKQLFIQGKKKSAGKMITGFQFAPDDPEKVMITSADSKIRIVDGADVIQKYRGPRKSKRQLFASFTEDGRHIISVGDDSSIYIWNCKRPNPASSSSKNSKLIRSCEHFFSKDVSIALPWQGIDRELRSISSTNKSEYYKKRESSFLRDLDRVLVRGWFFGESFSRGSISTWPEEKLTQWPEHTRDSELSTLASPYTTWSRVIVAADISGSIRVYHNYGLPVRL</sequence>
<dbReference type="OrthoDB" id="408728at2759"/>
<keyword evidence="2" id="KW-0677">Repeat</keyword>
<dbReference type="PANTHER" id="PTHR14221">
    <property type="entry name" value="WD REPEAT DOMAIN 44"/>
    <property type="match status" value="1"/>
</dbReference>
<feature type="repeat" description="WD" evidence="3">
    <location>
        <begin position="507"/>
        <end position="547"/>
    </location>
</feature>
<dbReference type="Pfam" id="PF00400">
    <property type="entry name" value="WD40"/>
    <property type="match status" value="4"/>
</dbReference>
<dbReference type="InterPro" id="IPR001680">
    <property type="entry name" value="WD40_rpt"/>
</dbReference>
<reference evidence="5" key="1">
    <citation type="journal article" date="2016" name="Nature">
        <title>The genome of the seagrass Zostera marina reveals angiosperm adaptation to the sea.</title>
        <authorList>
            <person name="Olsen J.L."/>
            <person name="Rouze P."/>
            <person name="Verhelst B."/>
            <person name="Lin Y.-C."/>
            <person name="Bayer T."/>
            <person name="Collen J."/>
            <person name="Dattolo E."/>
            <person name="De Paoli E."/>
            <person name="Dittami S."/>
            <person name="Maumus F."/>
            <person name="Michel G."/>
            <person name="Kersting A."/>
            <person name="Lauritano C."/>
            <person name="Lohaus R."/>
            <person name="Toepel M."/>
            <person name="Tonon T."/>
            <person name="Vanneste K."/>
            <person name="Amirebrahimi M."/>
            <person name="Brakel J."/>
            <person name="Bostroem C."/>
            <person name="Chovatia M."/>
            <person name="Grimwood J."/>
            <person name="Jenkins J.W."/>
            <person name="Jueterbock A."/>
            <person name="Mraz A."/>
            <person name="Stam W.T."/>
            <person name="Tice H."/>
            <person name="Bornberg-Bauer E."/>
            <person name="Green P.J."/>
            <person name="Pearson G.A."/>
            <person name="Procaccini G."/>
            <person name="Duarte C.M."/>
            <person name="Schmutz J."/>
            <person name="Reusch T.B.H."/>
            <person name="Van de Peer Y."/>
        </authorList>
    </citation>
    <scope>NUCLEOTIDE SEQUENCE [LARGE SCALE GENOMIC DNA]</scope>
    <source>
        <strain evidence="5">cv. Finnish</strain>
    </source>
</reference>
<comment type="caution">
    <text evidence="4">The sequence shown here is derived from an EMBL/GenBank/DDBJ whole genome shotgun (WGS) entry which is preliminary data.</text>
</comment>
<dbReference type="PROSITE" id="PS50082">
    <property type="entry name" value="WD_REPEATS_2"/>
    <property type="match status" value="4"/>
</dbReference>
<evidence type="ECO:0008006" key="6">
    <source>
        <dbReference type="Google" id="ProtNLM"/>
    </source>
</evidence>
<organism evidence="4 5">
    <name type="scientific">Zostera marina</name>
    <name type="common">Eelgrass</name>
    <dbReference type="NCBI Taxonomy" id="29655"/>
    <lineage>
        <taxon>Eukaryota</taxon>
        <taxon>Viridiplantae</taxon>
        <taxon>Streptophyta</taxon>
        <taxon>Embryophyta</taxon>
        <taxon>Tracheophyta</taxon>
        <taxon>Spermatophyta</taxon>
        <taxon>Magnoliopsida</taxon>
        <taxon>Liliopsida</taxon>
        <taxon>Zosteraceae</taxon>
        <taxon>Zostera</taxon>
    </lineage>
</organism>
<evidence type="ECO:0000313" key="5">
    <source>
        <dbReference type="Proteomes" id="UP000036987"/>
    </source>
</evidence>
<accession>A0A0K9P1N2</accession>
<dbReference type="AlphaFoldDB" id="A0A0K9P1N2"/>
<name>A0A0K9P1N2_ZOSMR</name>
<gene>
    <name evidence="4" type="ORF">ZOSMA_48G00420</name>
</gene>
<dbReference type="SMART" id="SM00320">
    <property type="entry name" value="WD40"/>
    <property type="match status" value="6"/>
</dbReference>
<dbReference type="PANTHER" id="PTHR14221:SF31">
    <property type="entry name" value="TRANSDUCIN_WD40 REPEAT-LIKE SUPERFAMILY PROTEIN"/>
    <property type="match status" value="1"/>
</dbReference>
<evidence type="ECO:0000256" key="1">
    <source>
        <dbReference type="ARBA" id="ARBA00022574"/>
    </source>
</evidence>
<dbReference type="InterPro" id="IPR015943">
    <property type="entry name" value="WD40/YVTN_repeat-like_dom_sf"/>
</dbReference>
<evidence type="ECO:0000256" key="3">
    <source>
        <dbReference type="PROSITE-ProRule" id="PRU00221"/>
    </source>
</evidence>
<dbReference type="EMBL" id="LFYR01001410">
    <property type="protein sequence ID" value="KMZ62122.1"/>
    <property type="molecule type" value="Genomic_DNA"/>
</dbReference>
<dbReference type="Proteomes" id="UP000036987">
    <property type="component" value="Unassembled WGS sequence"/>
</dbReference>
<feature type="repeat" description="WD" evidence="3">
    <location>
        <begin position="418"/>
        <end position="452"/>
    </location>
</feature>